<dbReference type="Proteomes" id="UP001139207">
    <property type="component" value="Unassembled WGS sequence"/>
</dbReference>
<reference evidence="7" key="1">
    <citation type="submission" date="2022-04" db="EMBL/GenBank/DDBJ databases">
        <title>Corynebacterium kalidii LD5P10.</title>
        <authorList>
            <person name="Sun J.Q."/>
        </authorList>
    </citation>
    <scope>NUCLEOTIDE SEQUENCE</scope>
    <source>
        <strain evidence="7">LD5P10</strain>
    </source>
</reference>
<dbReference type="InterPro" id="IPR013525">
    <property type="entry name" value="ABC2_TM"/>
</dbReference>
<feature type="transmembrane region" description="Helical" evidence="5">
    <location>
        <begin position="568"/>
        <end position="591"/>
    </location>
</feature>
<dbReference type="Gene3D" id="3.40.1710.10">
    <property type="entry name" value="abc type-2 transporter like domain"/>
    <property type="match status" value="1"/>
</dbReference>
<feature type="transmembrane region" description="Helical" evidence="5">
    <location>
        <begin position="597"/>
        <end position="618"/>
    </location>
</feature>
<keyword evidence="8" id="KW-1185">Reference proteome</keyword>
<protein>
    <submittedName>
        <fullName evidence="7">YhgE/Pip domain-containing protein</fullName>
    </submittedName>
</protein>
<comment type="caution">
    <text evidence="7">The sequence shown here is derived from an EMBL/GenBank/DDBJ whole genome shotgun (WGS) entry which is preliminary data.</text>
</comment>
<dbReference type="GO" id="GO:0016020">
    <property type="term" value="C:membrane"/>
    <property type="evidence" value="ECO:0007669"/>
    <property type="project" value="UniProtKB-SubCell"/>
</dbReference>
<feature type="transmembrane region" description="Helical" evidence="5">
    <location>
        <begin position="21"/>
        <end position="44"/>
    </location>
</feature>
<dbReference type="RefSeq" id="WP_244804720.1">
    <property type="nucleotide sequence ID" value="NZ_JALIEA010000016.1"/>
</dbReference>
<feature type="transmembrane region" description="Helical" evidence="5">
    <location>
        <begin position="681"/>
        <end position="702"/>
    </location>
</feature>
<evidence type="ECO:0000256" key="5">
    <source>
        <dbReference type="SAM" id="Phobius"/>
    </source>
</evidence>
<organism evidence="7 8">
    <name type="scientific">Corynebacterium kalidii</name>
    <dbReference type="NCBI Taxonomy" id="2931982"/>
    <lineage>
        <taxon>Bacteria</taxon>
        <taxon>Bacillati</taxon>
        <taxon>Actinomycetota</taxon>
        <taxon>Actinomycetes</taxon>
        <taxon>Mycobacteriales</taxon>
        <taxon>Corynebacteriaceae</taxon>
        <taxon>Corynebacterium</taxon>
    </lineage>
</organism>
<evidence type="ECO:0000256" key="3">
    <source>
        <dbReference type="ARBA" id="ARBA00022989"/>
    </source>
</evidence>
<dbReference type="InterPro" id="IPR051328">
    <property type="entry name" value="T7SS_ABC-Transporter"/>
</dbReference>
<keyword evidence="4 5" id="KW-0472">Membrane</keyword>
<evidence type="ECO:0000259" key="6">
    <source>
        <dbReference type="Pfam" id="PF12698"/>
    </source>
</evidence>
<dbReference type="InterPro" id="IPR017500">
    <property type="entry name" value="Phage_infect_YhgE_N"/>
</dbReference>
<dbReference type="EMBL" id="JALIEA010000016">
    <property type="protein sequence ID" value="MCJ7858985.1"/>
    <property type="molecule type" value="Genomic_DNA"/>
</dbReference>
<dbReference type="PANTHER" id="PTHR43077:SF10">
    <property type="entry name" value="TRANSPORT PERMEASE PROTEIN"/>
    <property type="match status" value="1"/>
</dbReference>
<dbReference type="NCBIfam" id="TIGR03061">
    <property type="entry name" value="pip_yhgE_Nterm"/>
    <property type="match status" value="1"/>
</dbReference>
<feature type="domain" description="ABC-2 type transporter transmembrane" evidence="6">
    <location>
        <begin position="23"/>
        <end position="162"/>
    </location>
</feature>
<dbReference type="PANTHER" id="PTHR43077">
    <property type="entry name" value="TRANSPORT PERMEASE YVFS-RELATED"/>
    <property type="match status" value="1"/>
</dbReference>
<dbReference type="GO" id="GO:0140359">
    <property type="term" value="F:ABC-type transporter activity"/>
    <property type="evidence" value="ECO:0007669"/>
    <property type="project" value="InterPro"/>
</dbReference>
<evidence type="ECO:0000256" key="1">
    <source>
        <dbReference type="ARBA" id="ARBA00004141"/>
    </source>
</evidence>
<feature type="transmembrane region" description="Helical" evidence="5">
    <location>
        <begin position="525"/>
        <end position="547"/>
    </location>
</feature>
<evidence type="ECO:0000256" key="4">
    <source>
        <dbReference type="ARBA" id="ARBA00023136"/>
    </source>
</evidence>
<evidence type="ECO:0000256" key="2">
    <source>
        <dbReference type="ARBA" id="ARBA00022692"/>
    </source>
</evidence>
<accession>A0A9X1WKE4</accession>
<dbReference type="Pfam" id="PF12698">
    <property type="entry name" value="ABC2_membrane_3"/>
    <property type="match status" value="2"/>
</dbReference>
<dbReference type="AlphaFoldDB" id="A0A9X1WKE4"/>
<dbReference type="NCBIfam" id="TIGR03062">
    <property type="entry name" value="pip_yhgE_Cterm"/>
    <property type="match status" value="1"/>
</dbReference>
<comment type="subcellular location">
    <subcellularLocation>
        <location evidence="1">Membrane</location>
        <topology evidence="1">Multi-pass membrane protein</topology>
    </subcellularLocation>
</comment>
<name>A0A9X1WKE4_9CORY</name>
<evidence type="ECO:0000313" key="7">
    <source>
        <dbReference type="EMBL" id="MCJ7858985.1"/>
    </source>
</evidence>
<gene>
    <name evidence="7" type="ORF">MUN33_09725</name>
</gene>
<evidence type="ECO:0000313" key="8">
    <source>
        <dbReference type="Proteomes" id="UP001139207"/>
    </source>
</evidence>
<feature type="transmembrane region" description="Helical" evidence="5">
    <location>
        <begin position="796"/>
        <end position="818"/>
    </location>
</feature>
<sequence>MAVSWNIFTRDVGRILRTPKVWVIVIGVLITPALYSWVNVAAFWDPYGNTGNVKVAVVNEDEGGTSDFTGPIDVGTQMMGQLEENDQLGWQFMDEHEADDALRKGDVAASITVPPTFSSDILSMFEGTFSQPTITYRVNEKESAISPKITDQAATTLDSTITSVFKETVAESVTDELRTAGGSLEDRLTDAGNRTANAFDETAGTMESAQEEVGRIQQRLDDARPTIAATQDALRSVDATLGDAATALDQVQSIMTEVQEQVTAFSDAATAAYVEGTTALADGTASANAAISSVTGELDRASAGLGTATREASSIVGQADRAIDQLETLLDGAALTPGVSGPLNDALNDLRERNATNQQLLDDLNGLQGNASDTVSSVTAAADALAQATGDTRDRAQGLRSSVTDSLPALNSAINRVNTTAGAFSSALSSQRTLLGESVTLLDGLDRQIGTSQEVLGNFKNDLTGIEDGLRTARADVLALSAASDDGILGTVSNLDSVGISEFMATPAEVESHAVYPVANYGSGMAGLFTNLSLWIGAFMLMVIFRTEVDTAGLKRKITVAQAYRGRFVLLAVLSACQGFVVSVGNMVMGVQSVSPVAFVATCVAIALCYLSIIYALISALGNIGRIIAVVLAFLQIPGASGMYPIEMTPDFFQALHPILPLTYGIDALRETIGGFYGDHYWKAMGTLLVMAVVAFVLGTLLRRGLSNVKGMVNRQHAASGLVLNDQVEVVGSSYRLPDVIHAMRDRKAFREEIDNRWKPLRTNYPTLLRGSIIAGVVGIVVLCVLARFYPDEKAVLFGIMCLWCLLVVGFIAALEYVKESVARVQELSDLSEDELKEAAVAQSARRKTYSMDGDGDNA</sequence>
<feature type="transmembrane region" description="Helical" evidence="5">
    <location>
        <begin position="627"/>
        <end position="646"/>
    </location>
</feature>
<keyword evidence="3 5" id="KW-1133">Transmembrane helix</keyword>
<feature type="transmembrane region" description="Helical" evidence="5">
    <location>
        <begin position="767"/>
        <end position="790"/>
    </location>
</feature>
<dbReference type="InterPro" id="IPR017501">
    <property type="entry name" value="Phage_infect_YhgE_C"/>
</dbReference>
<proteinExistence type="predicted"/>
<keyword evidence="2 5" id="KW-0812">Transmembrane</keyword>
<feature type="domain" description="ABC-2 type transporter transmembrane" evidence="6">
    <location>
        <begin position="505"/>
        <end position="699"/>
    </location>
</feature>